<organism evidence="4 5">
    <name type="scientific">[Candida] railenensis</name>
    <dbReference type="NCBI Taxonomy" id="45579"/>
    <lineage>
        <taxon>Eukaryota</taxon>
        <taxon>Fungi</taxon>
        <taxon>Dikarya</taxon>
        <taxon>Ascomycota</taxon>
        <taxon>Saccharomycotina</taxon>
        <taxon>Pichiomycetes</taxon>
        <taxon>Debaryomycetaceae</taxon>
        <taxon>Kurtzmaniella</taxon>
    </lineage>
</organism>
<dbReference type="InterPro" id="IPR003892">
    <property type="entry name" value="CUE"/>
</dbReference>
<name>A0A9P0QS33_9ASCO</name>
<feature type="compositionally biased region" description="Low complexity" evidence="2">
    <location>
        <begin position="41"/>
        <end position="51"/>
    </location>
</feature>
<dbReference type="Pfam" id="PF02845">
    <property type="entry name" value="CUE"/>
    <property type="match status" value="1"/>
</dbReference>
<proteinExistence type="predicted"/>
<gene>
    <name evidence="4" type="ORF">CLIB1423_17S00408</name>
</gene>
<dbReference type="CDD" id="cd14424">
    <property type="entry name" value="CUE_Cue1p_like"/>
    <property type="match status" value="1"/>
</dbReference>
<dbReference type="GO" id="GO:0043130">
    <property type="term" value="F:ubiquitin binding"/>
    <property type="evidence" value="ECO:0007669"/>
    <property type="project" value="InterPro"/>
</dbReference>
<sequence>MDSSTVLFIVTLIVAFVFMRWLVSPVPQAITDNDVPSLSQSNRNSRANASGSRRDPRAVTDSMIEVVQSIGPQLTPGQIRMDLERSGSVQATIDRYLEMGSLPVPPNERAAPVSVTNTSAISASEKAEPENLIEKFGLNDKVNDTNGEEIGNKWGTSKQERSSLLTKRREEMILKARKRLESQLKNEVDMPLR</sequence>
<dbReference type="OrthoDB" id="3824970at2759"/>
<protein>
    <submittedName>
        <fullName evidence="4">Coupling of ubiquitin conjugation to ER degradation protein 1</fullName>
    </submittedName>
</protein>
<dbReference type="Gene3D" id="1.10.8.10">
    <property type="entry name" value="DNA helicase RuvA subunit, C-terminal domain"/>
    <property type="match status" value="1"/>
</dbReference>
<evidence type="ECO:0000313" key="4">
    <source>
        <dbReference type="EMBL" id="CAH2354493.1"/>
    </source>
</evidence>
<dbReference type="Proteomes" id="UP000837801">
    <property type="component" value="Unassembled WGS sequence"/>
</dbReference>
<dbReference type="EMBL" id="CAKXYY010000017">
    <property type="protein sequence ID" value="CAH2354493.1"/>
    <property type="molecule type" value="Genomic_DNA"/>
</dbReference>
<keyword evidence="1" id="KW-0833">Ubl conjugation pathway</keyword>
<feature type="region of interest" description="Disordered" evidence="2">
    <location>
        <begin position="32"/>
        <end position="58"/>
    </location>
</feature>
<feature type="domain" description="CUE" evidence="3">
    <location>
        <begin position="59"/>
        <end position="101"/>
    </location>
</feature>
<keyword evidence="5" id="KW-1185">Reference proteome</keyword>
<evidence type="ECO:0000256" key="2">
    <source>
        <dbReference type="SAM" id="MobiDB-lite"/>
    </source>
</evidence>
<reference evidence="4" key="1">
    <citation type="submission" date="2022-03" db="EMBL/GenBank/DDBJ databases">
        <authorList>
            <person name="Legras J.-L."/>
            <person name="Devillers H."/>
            <person name="Grondin C."/>
        </authorList>
    </citation>
    <scope>NUCLEOTIDE SEQUENCE</scope>
    <source>
        <strain evidence="4">CLIB 1423</strain>
    </source>
</reference>
<accession>A0A9P0QS33</accession>
<comment type="caution">
    <text evidence="4">The sequence shown here is derived from an EMBL/GenBank/DDBJ whole genome shotgun (WGS) entry which is preliminary data.</text>
</comment>
<dbReference type="SMART" id="SM00546">
    <property type="entry name" value="CUE"/>
    <property type="match status" value="1"/>
</dbReference>
<evidence type="ECO:0000256" key="1">
    <source>
        <dbReference type="ARBA" id="ARBA00022786"/>
    </source>
</evidence>
<evidence type="ECO:0000313" key="5">
    <source>
        <dbReference type="Proteomes" id="UP000837801"/>
    </source>
</evidence>
<dbReference type="AlphaFoldDB" id="A0A9P0QS33"/>
<evidence type="ECO:0000259" key="3">
    <source>
        <dbReference type="PROSITE" id="PS51140"/>
    </source>
</evidence>
<dbReference type="PROSITE" id="PS51140">
    <property type="entry name" value="CUE"/>
    <property type="match status" value="1"/>
</dbReference>